<evidence type="ECO:0000313" key="11">
    <source>
        <dbReference type="EMBL" id="SJZ33207.1"/>
    </source>
</evidence>
<proteinExistence type="inferred from homology"/>
<feature type="binding site" evidence="8">
    <location>
        <position position="40"/>
    </location>
    <ligand>
        <name>Mg(2+)</name>
        <dbReference type="ChEBI" id="CHEBI:18420"/>
    </ligand>
</feature>
<dbReference type="Proteomes" id="UP000191153">
    <property type="component" value="Unassembled WGS sequence"/>
</dbReference>
<keyword evidence="8" id="KW-0963">Cytoplasm</keyword>
<dbReference type="SMART" id="SM00788">
    <property type="entry name" value="Adenylsucc_synt"/>
    <property type="match status" value="1"/>
</dbReference>
<evidence type="ECO:0000256" key="1">
    <source>
        <dbReference type="ARBA" id="ARBA00011738"/>
    </source>
</evidence>
<evidence type="ECO:0000256" key="2">
    <source>
        <dbReference type="ARBA" id="ARBA00022598"/>
    </source>
</evidence>
<dbReference type="EC" id="6.3.4.4" evidence="8 10"/>
<comment type="subunit">
    <text evidence="1 8">Homodimer.</text>
</comment>
<feature type="binding site" evidence="8">
    <location>
        <begin position="40"/>
        <end position="42"/>
    </location>
    <ligand>
        <name>GTP</name>
        <dbReference type="ChEBI" id="CHEBI:37565"/>
    </ligand>
</feature>
<feature type="binding site" evidence="8">
    <location>
        <begin position="330"/>
        <end position="332"/>
    </location>
    <ligand>
        <name>GTP</name>
        <dbReference type="ChEBI" id="CHEBI:37565"/>
    </ligand>
</feature>
<feature type="active site" evidence="9">
    <location>
        <position position="139"/>
    </location>
</feature>
<dbReference type="HAMAP" id="MF_00011">
    <property type="entry name" value="Adenylosucc_synth"/>
    <property type="match status" value="1"/>
</dbReference>
<keyword evidence="3 8" id="KW-0479">Metal-binding</keyword>
<dbReference type="InterPro" id="IPR042111">
    <property type="entry name" value="Adenylosuccinate_synth_dom3"/>
</dbReference>
<dbReference type="InterPro" id="IPR027417">
    <property type="entry name" value="P-loop_NTPase"/>
</dbReference>
<gene>
    <name evidence="8" type="primary">purA</name>
    <name evidence="11" type="ORF">SAMN02745174_00044</name>
</gene>
<comment type="similarity">
    <text evidence="8 10">Belongs to the adenylosuccinate synthetase family.</text>
</comment>
<evidence type="ECO:0000256" key="3">
    <source>
        <dbReference type="ARBA" id="ARBA00022723"/>
    </source>
</evidence>
<feature type="binding site" description="in other chain" evidence="8">
    <location>
        <position position="238"/>
    </location>
    <ligand>
        <name>IMP</name>
        <dbReference type="ChEBI" id="CHEBI:58053"/>
        <note>ligand shared between dimeric partners</note>
    </ligand>
</feature>
<feature type="binding site" evidence="8">
    <location>
        <begin position="12"/>
        <end position="18"/>
    </location>
    <ligand>
        <name>GTP</name>
        <dbReference type="ChEBI" id="CHEBI:37565"/>
    </ligand>
</feature>
<keyword evidence="2 8" id="KW-0436">Ligase</keyword>
<feature type="binding site" description="in other chain" evidence="8">
    <location>
        <position position="223"/>
    </location>
    <ligand>
        <name>IMP</name>
        <dbReference type="ChEBI" id="CHEBI:58053"/>
        <note>ligand shared between dimeric partners</note>
    </ligand>
</feature>
<evidence type="ECO:0000256" key="5">
    <source>
        <dbReference type="ARBA" id="ARBA00022755"/>
    </source>
</evidence>
<sequence>MAGYVVVGTQWGDEGKGKIIDVLGHKADYVVRFQGGNNAGHTVVVNGEKFILHLLPSGMLHGKGKCIIGPGVVVDPKVLLKEIATLEEKGAKVDHLFISDRAHLIMPYHVQLDILKEEKSGANKIGTTKRGIGPCYADKFSRVGIRAVDLLDMNIFGEKLQRNLEEKNELFAKIYNAPEMSYEEIFEEYKGYAEKLKHRIIDSVPEINEALDQDKFVLFEGAQAMMLDINYGTYPYVTSSSPTSGGVTTGVGVSPRKIDRVIGVMKAYTTRVGEGPFVTELNDDLGEKIRQIGGEFGATTGRPRRCGWLDLVVGKYAVQINGLTDVVITKIDVLSGLDTIKICTGYDIEGKVYTTVPASTELVAKAKPIYEELPGWTEDITQMKNYDELPENCKKYIKRMEEILGCQITVVSVGPDRTQNIFLKDI</sequence>
<dbReference type="FunFam" id="3.90.170.10:FF:000001">
    <property type="entry name" value="Adenylosuccinate synthetase"/>
    <property type="match status" value="1"/>
</dbReference>
<dbReference type="GO" id="GO:0005525">
    <property type="term" value="F:GTP binding"/>
    <property type="evidence" value="ECO:0007669"/>
    <property type="project" value="UniProtKB-UniRule"/>
</dbReference>
<feature type="binding site" evidence="8">
    <location>
        <position position="142"/>
    </location>
    <ligand>
        <name>IMP</name>
        <dbReference type="ChEBI" id="CHEBI:58053"/>
        <note>ligand shared between dimeric partners</note>
    </ligand>
</feature>
<dbReference type="Gene3D" id="1.10.300.10">
    <property type="entry name" value="Adenylosuccinate Synthetase, subunit A, domain 2"/>
    <property type="match status" value="1"/>
</dbReference>
<dbReference type="PANTHER" id="PTHR11846:SF0">
    <property type="entry name" value="ADENYLOSUCCINATE SYNTHETASE"/>
    <property type="match status" value="1"/>
</dbReference>
<evidence type="ECO:0000256" key="6">
    <source>
        <dbReference type="ARBA" id="ARBA00022842"/>
    </source>
</evidence>
<feature type="binding site" evidence="8">
    <location>
        <position position="304"/>
    </location>
    <ligand>
        <name>GTP</name>
        <dbReference type="ChEBI" id="CHEBI:37565"/>
    </ligand>
</feature>
<evidence type="ECO:0000256" key="7">
    <source>
        <dbReference type="ARBA" id="ARBA00023134"/>
    </source>
</evidence>
<comment type="function">
    <text evidence="8">Plays an important role in the de novo pathway of purine nucleotide biosynthesis. Catalyzes the first committed step in the biosynthesis of AMP from IMP.</text>
</comment>
<dbReference type="Pfam" id="PF00709">
    <property type="entry name" value="Adenylsucc_synt"/>
    <property type="match status" value="1"/>
</dbReference>
<feature type="active site" description="Proton donor" evidence="8">
    <location>
        <position position="41"/>
    </location>
</feature>
<dbReference type="RefSeq" id="WP_078692600.1">
    <property type="nucleotide sequence ID" value="NZ_FUWX01000004.1"/>
</dbReference>
<protein>
    <recommendedName>
        <fullName evidence="8 10">Adenylosuccinate synthetase</fullName>
        <shortName evidence="8">AMPSase</shortName>
        <shortName evidence="8">AdSS</shortName>
        <ecNumber evidence="8 10">6.3.4.4</ecNumber>
    </recommendedName>
    <alternativeName>
        <fullName evidence="8">IMP--aspartate ligase</fullName>
    </alternativeName>
</protein>
<dbReference type="UniPathway" id="UPA00075">
    <property type="reaction ID" value="UER00335"/>
</dbReference>
<comment type="cofactor">
    <cofactor evidence="8">
        <name>Mg(2+)</name>
        <dbReference type="ChEBI" id="CHEBI:18420"/>
    </cofactor>
    <text evidence="8">Binds 1 Mg(2+) ion per subunit.</text>
</comment>
<comment type="subcellular location">
    <subcellularLocation>
        <location evidence="8">Cytoplasm</location>
    </subcellularLocation>
</comment>
<evidence type="ECO:0000313" key="12">
    <source>
        <dbReference type="Proteomes" id="UP000191153"/>
    </source>
</evidence>
<feature type="binding site" evidence="8">
    <location>
        <begin position="412"/>
        <end position="414"/>
    </location>
    <ligand>
        <name>GTP</name>
        <dbReference type="ChEBI" id="CHEBI:37565"/>
    </ligand>
</feature>
<keyword evidence="12" id="KW-1185">Reference proteome</keyword>
<dbReference type="STRING" id="180163.SAMN02745174_00044"/>
<dbReference type="GO" id="GO:0044208">
    <property type="term" value="P:'de novo' AMP biosynthetic process"/>
    <property type="evidence" value="ECO:0007669"/>
    <property type="project" value="UniProtKB-UniRule"/>
</dbReference>
<accession>A0A1T4JT30</accession>
<organism evidence="11 12">
    <name type="scientific">Cetobacterium ceti</name>
    <dbReference type="NCBI Taxonomy" id="180163"/>
    <lineage>
        <taxon>Bacteria</taxon>
        <taxon>Fusobacteriati</taxon>
        <taxon>Fusobacteriota</taxon>
        <taxon>Fusobacteriia</taxon>
        <taxon>Fusobacteriales</taxon>
        <taxon>Fusobacteriaceae</taxon>
        <taxon>Cetobacterium</taxon>
    </lineage>
</organism>
<feature type="binding site" description="in other chain" evidence="8">
    <location>
        <position position="302"/>
    </location>
    <ligand>
        <name>IMP</name>
        <dbReference type="ChEBI" id="CHEBI:58053"/>
        <note>ligand shared between dimeric partners</note>
    </ligand>
</feature>
<dbReference type="NCBIfam" id="TIGR00184">
    <property type="entry name" value="purA"/>
    <property type="match status" value="1"/>
</dbReference>
<reference evidence="11 12" key="1">
    <citation type="submission" date="2017-02" db="EMBL/GenBank/DDBJ databases">
        <authorList>
            <person name="Peterson S.W."/>
        </authorList>
    </citation>
    <scope>NUCLEOTIDE SEQUENCE [LARGE SCALE GENOMIC DNA]</scope>
    <source>
        <strain evidence="11 12">ATCC 700028</strain>
    </source>
</reference>
<feature type="active site" description="Proton acceptor" evidence="8">
    <location>
        <position position="13"/>
    </location>
</feature>
<dbReference type="PANTHER" id="PTHR11846">
    <property type="entry name" value="ADENYLOSUCCINATE SYNTHETASE"/>
    <property type="match status" value="1"/>
</dbReference>
<evidence type="ECO:0000256" key="10">
    <source>
        <dbReference type="RuleBase" id="RU000520"/>
    </source>
</evidence>
<dbReference type="GO" id="GO:0046040">
    <property type="term" value="P:IMP metabolic process"/>
    <property type="evidence" value="ECO:0007669"/>
    <property type="project" value="TreeGrafter"/>
</dbReference>
<dbReference type="SUPFAM" id="SSF52540">
    <property type="entry name" value="P-loop containing nucleoside triphosphate hydrolases"/>
    <property type="match status" value="1"/>
</dbReference>
<dbReference type="InterPro" id="IPR042110">
    <property type="entry name" value="Adenylosuccinate_synth_dom2"/>
</dbReference>
<dbReference type="InterPro" id="IPR042109">
    <property type="entry name" value="Adenylosuccinate_synth_dom1"/>
</dbReference>
<comment type="pathway">
    <text evidence="8 10">Purine metabolism; AMP biosynthesis via de novo pathway; AMP from IMP: step 1/2.</text>
</comment>
<dbReference type="PROSITE" id="PS01266">
    <property type="entry name" value="ADENYLOSUCCIN_SYN_1"/>
    <property type="match status" value="1"/>
</dbReference>
<dbReference type="InterPro" id="IPR018220">
    <property type="entry name" value="Adenylosuccin_syn_GTP-bd"/>
</dbReference>
<evidence type="ECO:0000256" key="9">
    <source>
        <dbReference type="PROSITE-ProRule" id="PRU10134"/>
    </source>
</evidence>
<feature type="binding site" evidence="8">
    <location>
        <position position="13"/>
    </location>
    <ligand>
        <name>Mg(2+)</name>
        <dbReference type="ChEBI" id="CHEBI:18420"/>
    </ligand>
</feature>
<dbReference type="EMBL" id="FUWX01000004">
    <property type="protein sequence ID" value="SJZ33207.1"/>
    <property type="molecule type" value="Genomic_DNA"/>
</dbReference>
<dbReference type="NCBIfam" id="NF002223">
    <property type="entry name" value="PRK01117.1"/>
    <property type="match status" value="1"/>
</dbReference>
<evidence type="ECO:0000256" key="8">
    <source>
        <dbReference type="HAMAP-Rule" id="MF_00011"/>
    </source>
</evidence>
<dbReference type="InterPro" id="IPR001114">
    <property type="entry name" value="Adenylosuccinate_synthetase"/>
</dbReference>
<comment type="catalytic activity">
    <reaction evidence="8 10">
        <text>IMP + L-aspartate + GTP = N(6)-(1,2-dicarboxyethyl)-AMP + GDP + phosphate + 2 H(+)</text>
        <dbReference type="Rhea" id="RHEA:15753"/>
        <dbReference type="ChEBI" id="CHEBI:15378"/>
        <dbReference type="ChEBI" id="CHEBI:29991"/>
        <dbReference type="ChEBI" id="CHEBI:37565"/>
        <dbReference type="ChEBI" id="CHEBI:43474"/>
        <dbReference type="ChEBI" id="CHEBI:57567"/>
        <dbReference type="ChEBI" id="CHEBI:58053"/>
        <dbReference type="ChEBI" id="CHEBI:58189"/>
        <dbReference type="EC" id="6.3.4.4"/>
    </reaction>
</comment>
<dbReference type="Gene3D" id="3.90.170.10">
    <property type="entry name" value="Adenylosuccinate Synthetase, subunit A, domain 3"/>
    <property type="match status" value="1"/>
</dbReference>
<feature type="binding site" description="in other chain" evidence="8">
    <location>
        <begin position="38"/>
        <end position="41"/>
    </location>
    <ligand>
        <name>IMP</name>
        <dbReference type="ChEBI" id="CHEBI:58053"/>
        <note>ligand shared between dimeric partners</note>
    </ligand>
</feature>
<name>A0A1T4JT30_9FUSO</name>
<keyword evidence="6 8" id="KW-0460">Magnesium</keyword>
<dbReference type="GO" id="GO:0000287">
    <property type="term" value="F:magnesium ion binding"/>
    <property type="evidence" value="ECO:0007669"/>
    <property type="project" value="UniProtKB-UniRule"/>
</dbReference>
<keyword evidence="5 8" id="KW-0658">Purine biosynthesis</keyword>
<evidence type="ECO:0000256" key="4">
    <source>
        <dbReference type="ARBA" id="ARBA00022741"/>
    </source>
</evidence>
<keyword evidence="4 8" id="KW-0547">Nucleotide-binding</keyword>
<dbReference type="FunFam" id="1.10.300.10:FF:000001">
    <property type="entry name" value="Adenylosuccinate synthetase"/>
    <property type="match status" value="1"/>
</dbReference>
<feature type="binding site" description="in other chain" evidence="8">
    <location>
        <position position="128"/>
    </location>
    <ligand>
        <name>IMP</name>
        <dbReference type="ChEBI" id="CHEBI:58053"/>
        <note>ligand shared between dimeric partners</note>
    </ligand>
</feature>
<dbReference type="Gene3D" id="3.40.440.10">
    <property type="entry name" value="Adenylosuccinate Synthetase, subunit A, domain 1"/>
    <property type="match status" value="1"/>
</dbReference>
<dbReference type="OrthoDB" id="9807553at2"/>
<feature type="binding site" description="in other chain" evidence="8">
    <location>
        <begin position="13"/>
        <end position="16"/>
    </location>
    <ligand>
        <name>IMP</name>
        <dbReference type="ChEBI" id="CHEBI:58053"/>
        <note>ligand shared between dimeric partners</note>
    </ligand>
</feature>
<dbReference type="AlphaFoldDB" id="A0A1T4JT30"/>
<dbReference type="PROSITE" id="PS00513">
    <property type="entry name" value="ADENYLOSUCCIN_SYN_2"/>
    <property type="match status" value="1"/>
</dbReference>
<dbReference type="GO" id="GO:0005737">
    <property type="term" value="C:cytoplasm"/>
    <property type="evidence" value="ECO:0007669"/>
    <property type="project" value="UniProtKB-SubCell"/>
</dbReference>
<dbReference type="InterPro" id="IPR033128">
    <property type="entry name" value="Adenylosuccin_syn_Lys_AS"/>
</dbReference>
<dbReference type="GO" id="GO:0004019">
    <property type="term" value="F:adenylosuccinate synthase activity"/>
    <property type="evidence" value="ECO:0007669"/>
    <property type="project" value="UniProtKB-UniRule"/>
</dbReference>
<dbReference type="CDD" id="cd03108">
    <property type="entry name" value="AdSS"/>
    <property type="match status" value="1"/>
</dbReference>
<feature type="binding site" evidence="8">
    <location>
        <begin position="298"/>
        <end position="304"/>
    </location>
    <ligand>
        <name>substrate</name>
    </ligand>
</feature>
<keyword evidence="7 8" id="KW-0342">GTP-binding</keyword>